<dbReference type="OrthoDB" id="3337653at2759"/>
<dbReference type="SUPFAM" id="SSF51445">
    <property type="entry name" value="(Trans)glycosidases"/>
    <property type="match status" value="1"/>
</dbReference>
<accession>A0A6A5T7B7</accession>
<dbReference type="GO" id="GO:0005975">
    <property type="term" value="P:carbohydrate metabolic process"/>
    <property type="evidence" value="ECO:0007669"/>
    <property type="project" value="InterPro"/>
</dbReference>
<dbReference type="EMBL" id="ML977055">
    <property type="protein sequence ID" value="KAF1948533.1"/>
    <property type="molecule type" value="Genomic_DNA"/>
</dbReference>
<name>A0A6A5T7B7_9PLEO</name>
<dbReference type="Gene3D" id="3.40.50.880">
    <property type="match status" value="1"/>
</dbReference>
<reference evidence="2" key="1">
    <citation type="journal article" date="2020" name="Stud. Mycol.">
        <title>101 Dothideomycetes genomes: a test case for predicting lifestyles and emergence of pathogens.</title>
        <authorList>
            <person name="Haridas S."/>
            <person name="Albert R."/>
            <person name="Binder M."/>
            <person name="Bloem J."/>
            <person name="Labutti K."/>
            <person name="Salamov A."/>
            <person name="Andreopoulos B."/>
            <person name="Baker S."/>
            <person name="Barry K."/>
            <person name="Bills G."/>
            <person name="Bluhm B."/>
            <person name="Cannon C."/>
            <person name="Castanera R."/>
            <person name="Culley D."/>
            <person name="Daum C."/>
            <person name="Ezra D."/>
            <person name="Gonzalez J."/>
            <person name="Henrissat B."/>
            <person name="Kuo A."/>
            <person name="Liang C."/>
            <person name="Lipzen A."/>
            <person name="Lutzoni F."/>
            <person name="Magnuson J."/>
            <person name="Mondo S."/>
            <person name="Nolan M."/>
            <person name="Ohm R."/>
            <person name="Pangilinan J."/>
            <person name="Park H.-J."/>
            <person name="Ramirez L."/>
            <person name="Alfaro M."/>
            <person name="Sun H."/>
            <person name="Tritt A."/>
            <person name="Yoshinaga Y."/>
            <person name="Zwiers L.-H."/>
            <person name="Turgeon B."/>
            <person name="Goodwin S."/>
            <person name="Spatafora J."/>
            <person name="Crous P."/>
            <person name="Grigoriev I."/>
        </authorList>
    </citation>
    <scope>NUCLEOTIDE SEQUENCE</scope>
    <source>
        <strain evidence="2">CBS 675.92</strain>
    </source>
</reference>
<dbReference type="Gene3D" id="3.20.20.80">
    <property type="entry name" value="Glycosidases"/>
    <property type="match status" value="1"/>
</dbReference>
<gene>
    <name evidence="2" type="ORF">CC80DRAFT_556236</name>
</gene>
<proteinExistence type="predicted"/>
<dbReference type="InterPro" id="IPR028212">
    <property type="entry name" value="GHL6"/>
</dbReference>
<evidence type="ECO:0000313" key="2">
    <source>
        <dbReference type="EMBL" id="KAF1948533.1"/>
    </source>
</evidence>
<sequence length="677" mass="75471">MTNTSLEPGQWWRKPFSMLQTNLREIDADMDVNKVADFIEQHGATAWLIGVGGIQAQYPTKLPFQMRNPLSAQRASGDLIQDALDAAHGRGMRLLARMDFSKISAEVAQEHPDWLYVSPTGKLQNHTNGLVSVCPSGPYYQERIFDILNEVTSRYHVDGFFINWASFNEVDYFKVYYGVCYCDNCKARWKRYWANLELPNGRDDATYPQWLNFTDSVINEWTARVRDLIGKQLPDAGLLLGRNADIMFHEANNAVGRELWHHATSEAVSSLQSYRPHVPVLVNAVSFVDMPYRMGSEEPAQFAQYLLQCISRGGNPSTYIMGTPGKIPYLNFNIAGEITRFHRTWRDVYDGLQPVAKTGLVLPDEAQINGSQHDDALSEYRGLYTAMQELHVPFDVIGQENLAAMAENGGLKRYEVVVLPNLGKLASEDVTALDNWVAAGGRLVTTGSIGVEDNGVVQLKSLPAARHRDTVNKTAQLFSTYFAPPQNRTAENIYTGPLVPVTGSYHLFEWKNGTEGKYRKLAFAPFAPPEYAYGNRQVNEYGYGIGTFEKGKGIVIPFTIGRGYRELGLSVHRGLFEKVLREEGAAKEKLSANIAEQVEVIINANGPKMIVHLINMSGARKQNFGSVVPIPAGSIKVEGSNVTARALRSDRMLEVRDGRIILPGLDLFEVVVIEGLE</sequence>
<feature type="domain" description="Beta-galactosidase trimerisation" evidence="1">
    <location>
        <begin position="375"/>
        <end position="454"/>
    </location>
</feature>
<evidence type="ECO:0000313" key="3">
    <source>
        <dbReference type="Proteomes" id="UP000800035"/>
    </source>
</evidence>
<keyword evidence="3" id="KW-1185">Reference proteome</keyword>
<dbReference type="Pfam" id="PF14871">
    <property type="entry name" value="GHL6"/>
    <property type="match status" value="1"/>
</dbReference>
<dbReference type="GO" id="GO:0004565">
    <property type="term" value="F:beta-galactosidase activity"/>
    <property type="evidence" value="ECO:0007669"/>
    <property type="project" value="InterPro"/>
</dbReference>
<dbReference type="Proteomes" id="UP000800035">
    <property type="component" value="Unassembled WGS sequence"/>
</dbReference>
<evidence type="ECO:0000259" key="1">
    <source>
        <dbReference type="Pfam" id="PF08532"/>
    </source>
</evidence>
<dbReference type="SUPFAM" id="SSF52317">
    <property type="entry name" value="Class I glutamine amidotransferase-like"/>
    <property type="match status" value="1"/>
</dbReference>
<dbReference type="InterPro" id="IPR013738">
    <property type="entry name" value="Beta_galactosidase_Trimer"/>
</dbReference>
<dbReference type="AlphaFoldDB" id="A0A6A5T7B7"/>
<dbReference type="CDD" id="cd03143">
    <property type="entry name" value="A4_beta-galactosidase_middle_domain"/>
    <property type="match status" value="1"/>
</dbReference>
<dbReference type="Pfam" id="PF08532">
    <property type="entry name" value="Glyco_hydro_42M"/>
    <property type="match status" value="1"/>
</dbReference>
<protein>
    <recommendedName>
        <fullName evidence="1">Beta-galactosidase trimerisation domain-containing protein</fullName>
    </recommendedName>
</protein>
<dbReference type="InterPro" id="IPR017853">
    <property type="entry name" value="GH"/>
</dbReference>
<organism evidence="2 3">
    <name type="scientific">Byssothecium circinans</name>
    <dbReference type="NCBI Taxonomy" id="147558"/>
    <lineage>
        <taxon>Eukaryota</taxon>
        <taxon>Fungi</taxon>
        <taxon>Dikarya</taxon>
        <taxon>Ascomycota</taxon>
        <taxon>Pezizomycotina</taxon>
        <taxon>Dothideomycetes</taxon>
        <taxon>Pleosporomycetidae</taxon>
        <taxon>Pleosporales</taxon>
        <taxon>Massarineae</taxon>
        <taxon>Massarinaceae</taxon>
        <taxon>Byssothecium</taxon>
    </lineage>
</organism>
<dbReference type="InterPro" id="IPR029062">
    <property type="entry name" value="Class_I_gatase-like"/>
</dbReference>